<keyword evidence="4 11" id="KW-1133">Transmembrane helix</keyword>
<evidence type="ECO:0000256" key="7">
    <source>
        <dbReference type="ARBA" id="ARBA00023170"/>
    </source>
</evidence>
<feature type="transmembrane region" description="Helical" evidence="11">
    <location>
        <begin position="315"/>
        <end position="334"/>
    </location>
</feature>
<comment type="caution">
    <text evidence="13">The sequence shown here is derived from an EMBL/GenBank/DDBJ whole genome shotgun (WGS) entry which is preliminary data.</text>
</comment>
<proteinExistence type="inferred from homology"/>
<dbReference type="Pfam" id="PF00001">
    <property type="entry name" value="7tm_1"/>
    <property type="match status" value="1"/>
</dbReference>
<reference evidence="13 14" key="1">
    <citation type="submission" date="2024-11" db="EMBL/GenBank/DDBJ databases">
        <title>Chromosome-level genome assembly of the freshwater bivalve Anodonta woodiana.</title>
        <authorList>
            <person name="Chen X."/>
        </authorList>
    </citation>
    <scope>NUCLEOTIDE SEQUENCE [LARGE SCALE GENOMIC DNA]</scope>
    <source>
        <strain evidence="13">MN2024</strain>
        <tissue evidence="13">Gills</tissue>
    </source>
</reference>
<dbReference type="PROSITE" id="PS00237">
    <property type="entry name" value="G_PROTEIN_RECEP_F1_1"/>
    <property type="match status" value="1"/>
</dbReference>
<keyword evidence="3 9" id="KW-0812">Transmembrane</keyword>
<comment type="subcellular location">
    <subcellularLocation>
        <location evidence="1">Cell membrane</location>
        <topology evidence="1">Multi-pass membrane protein</topology>
    </subcellularLocation>
</comment>
<keyword evidence="5 9" id="KW-0297">G-protein coupled receptor</keyword>
<feature type="transmembrane region" description="Helical" evidence="11">
    <location>
        <begin position="123"/>
        <end position="146"/>
    </location>
</feature>
<evidence type="ECO:0000256" key="3">
    <source>
        <dbReference type="ARBA" id="ARBA00022692"/>
    </source>
</evidence>
<accession>A0ABD3VQ83</accession>
<evidence type="ECO:0000256" key="6">
    <source>
        <dbReference type="ARBA" id="ARBA00023136"/>
    </source>
</evidence>
<feature type="compositionally biased region" description="Polar residues" evidence="10">
    <location>
        <begin position="274"/>
        <end position="286"/>
    </location>
</feature>
<dbReference type="SMART" id="SM01381">
    <property type="entry name" value="7TM_GPCR_Srsx"/>
    <property type="match status" value="1"/>
</dbReference>
<evidence type="ECO:0000256" key="11">
    <source>
        <dbReference type="SAM" id="Phobius"/>
    </source>
</evidence>
<dbReference type="AlphaFoldDB" id="A0ABD3VQ83"/>
<protein>
    <recommendedName>
        <fullName evidence="12">G-protein coupled receptors family 1 profile domain-containing protein</fullName>
    </recommendedName>
</protein>
<evidence type="ECO:0000259" key="12">
    <source>
        <dbReference type="PROSITE" id="PS50262"/>
    </source>
</evidence>
<evidence type="ECO:0000313" key="14">
    <source>
        <dbReference type="Proteomes" id="UP001634394"/>
    </source>
</evidence>
<feature type="transmembrane region" description="Helical" evidence="11">
    <location>
        <begin position="81"/>
        <end position="102"/>
    </location>
</feature>
<keyword evidence="2" id="KW-1003">Cell membrane</keyword>
<dbReference type="InterPro" id="IPR017452">
    <property type="entry name" value="GPCR_Rhodpsn_7TM"/>
</dbReference>
<dbReference type="InterPro" id="IPR000276">
    <property type="entry name" value="GPCR_Rhodpsn"/>
</dbReference>
<comment type="similarity">
    <text evidence="9">Belongs to the G-protein coupled receptor 1 family.</text>
</comment>
<keyword evidence="7 9" id="KW-0675">Receptor</keyword>
<dbReference type="PANTHER" id="PTHR24230:SF158">
    <property type="entry name" value="G-PROTEIN COUPLED RECEPTORS FAMILY 1 PROFILE DOMAIN-CONTAINING PROTEIN"/>
    <property type="match status" value="1"/>
</dbReference>
<dbReference type="EMBL" id="JBJQND010000011">
    <property type="protein sequence ID" value="KAL3862672.1"/>
    <property type="molecule type" value="Genomic_DNA"/>
</dbReference>
<feature type="region of interest" description="Disordered" evidence="10">
    <location>
        <begin position="274"/>
        <end position="304"/>
    </location>
</feature>
<evidence type="ECO:0000256" key="2">
    <source>
        <dbReference type="ARBA" id="ARBA00022475"/>
    </source>
</evidence>
<dbReference type="Proteomes" id="UP001634394">
    <property type="component" value="Unassembled WGS sequence"/>
</dbReference>
<dbReference type="PRINTS" id="PR00237">
    <property type="entry name" value="GPCRRHODOPSN"/>
</dbReference>
<feature type="transmembrane region" description="Helical" evidence="11">
    <location>
        <begin position="44"/>
        <end position="75"/>
    </location>
</feature>
<evidence type="ECO:0000256" key="4">
    <source>
        <dbReference type="ARBA" id="ARBA00022989"/>
    </source>
</evidence>
<dbReference type="CDD" id="cd00637">
    <property type="entry name" value="7tm_classA_rhodopsin-like"/>
    <property type="match status" value="1"/>
</dbReference>
<evidence type="ECO:0000256" key="1">
    <source>
        <dbReference type="ARBA" id="ARBA00004651"/>
    </source>
</evidence>
<keyword evidence="14" id="KW-1185">Reference proteome</keyword>
<evidence type="ECO:0000256" key="8">
    <source>
        <dbReference type="ARBA" id="ARBA00023224"/>
    </source>
</evidence>
<feature type="transmembrane region" description="Helical" evidence="11">
    <location>
        <begin position="346"/>
        <end position="363"/>
    </location>
</feature>
<name>A0ABD3VQ83_SINWO</name>
<evidence type="ECO:0000256" key="5">
    <source>
        <dbReference type="ARBA" id="ARBA00023040"/>
    </source>
</evidence>
<keyword evidence="8 9" id="KW-0807">Transducer</keyword>
<evidence type="ECO:0000256" key="10">
    <source>
        <dbReference type="SAM" id="MobiDB-lite"/>
    </source>
</evidence>
<feature type="transmembrane region" description="Helical" evidence="11">
    <location>
        <begin position="192"/>
        <end position="215"/>
    </location>
</feature>
<evidence type="ECO:0000256" key="9">
    <source>
        <dbReference type="RuleBase" id="RU000688"/>
    </source>
</evidence>
<dbReference type="GO" id="GO:0004930">
    <property type="term" value="F:G protein-coupled receptor activity"/>
    <property type="evidence" value="ECO:0007669"/>
    <property type="project" value="UniProtKB-KW"/>
</dbReference>
<organism evidence="13 14">
    <name type="scientific">Sinanodonta woodiana</name>
    <name type="common">Chinese pond mussel</name>
    <name type="synonym">Anodonta woodiana</name>
    <dbReference type="NCBI Taxonomy" id="1069815"/>
    <lineage>
        <taxon>Eukaryota</taxon>
        <taxon>Metazoa</taxon>
        <taxon>Spiralia</taxon>
        <taxon>Lophotrochozoa</taxon>
        <taxon>Mollusca</taxon>
        <taxon>Bivalvia</taxon>
        <taxon>Autobranchia</taxon>
        <taxon>Heteroconchia</taxon>
        <taxon>Palaeoheterodonta</taxon>
        <taxon>Unionida</taxon>
        <taxon>Unionoidea</taxon>
        <taxon>Unionidae</taxon>
        <taxon>Unioninae</taxon>
        <taxon>Sinanodonta</taxon>
    </lineage>
</organism>
<gene>
    <name evidence="13" type="ORF">ACJMK2_008625</name>
</gene>
<feature type="transmembrane region" description="Helical" evidence="11">
    <location>
        <begin position="6"/>
        <end position="32"/>
    </location>
</feature>
<feature type="domain" description="G-protein coupled receptors family 1 profile" evidence="12">
    <location>
        <begin position="24"/>
        <end position="335"/>
    </location>
</feature>
<dbReference type="Gene3D" id="1.20.1070.10">
    <property type="entry name" value="Rhodopsin 7-helix transmembrane proteins"/>
    <property type="match status" value="1"/>
</dbReference>
<dbReference type="PANTHER" id="PTHR24230">
    <property type="entry name" value="G-PROTEIN COUPLED RECEPTOR"/>
    <property type="match status" value="1"/>
</dbReference>
<dbReference type="PROSITE" id="PS50262">
    <property type="entry name" value="G_PROTEIN_RECEP_F1_2"/>
    <property type="match status" value="1"/>
</dbReference>
<keyword evidence="6 11" id="KW-0472">Membrane</keyword>
<evidence type="ECO:0000313" key="13">
    <source>
        <dbReference type="EMBL" id="KAL3862672.1"/>
    </source>
</evidence>
<sequence length="382" mass="42961">MGSMEEETSVICILCVFSVFGTLGNGLVLHVFRKMAGKLTSSIFILALAGTDIIACLVVIPFTITAQIMAFILRFDFFCRLYLFLIASIVPLSAFIMVAIAVDRYICICHPFVHIMTVQRAKIIVSILAAFAIVLGLIPSLGISVYELHLHAQHSDISTNHTHLIKINGFHGICITASTKLSVDFMKVFKNVYFSFFIIWLLVVLILYGMIYRYVSKQRSNRRRQKLAGKIEVNTQSQTEVSSVPMNNSNLSIISPNNLSVKVEFDGKKVTTSLTEKQNGDSNGSISLVKRPGTSTKSSSNEKNENNRLANFKTALMLFIVAVVYIISFLPLLLIEYKMNDYTSVISYHVTNPVIYAFMNRVFRYDLVRMLSNFQGWFHLKA</sequence>
<dbReference type="SUPFAM" id="SSF81321">
    <property type="entry name" value="Family A G protein-coupled receptor-like"/>
    <property type="match status" value="1"/>
</dbReference>
<dbReference type="GO" id="GO:0005886">
    <property type="term" value="C:plasma membrane"/>
    <property type="evidence" value="ECO:0007669"/>
    <property type="project" value="UniProtKB-SubCell"/>
</dbReference>